<reference evidence="2 3" key="1">
    <citation type="submission" date="2016-08" db="EMBL/GenBank/DDBJ databases">
        <title>Complete genome sequence of Fictibacillus arsenicus G25-54, a strain with toxicity to nematodes and a potential arsenic-resistance activity.</title>
        <authorList>
            <person name="Zheng Z."/>
        </authorList>
    </citation>
    <scope>NUCLEOTIDE SEQUENCE [LARGE SCALE GENOMIC DNA]</scope>
    <source>
        <strain evidence="2 3">G25-54</strain>
    </source>
</reference>
<dbReference type="EMBL" id="CP016761">
    <property type="protein sequence ID" value="ANX13850.1"/>
    <property type="molecule type" value="Genomic_DNA"/>
</dbReference>
<name>A0A1B1Z8U2_9BACL</name>
<organism evidence="2 3">
    <name type="scientific">Fictibacillus arsenicus</name>
    <dbReference type="NCBI Taxonomy" id="255247"/>
    <lineage>
        <taxon>Bacteria</taxon>
        <taxon>Bacillati</taxon>
        <taxon>Bacillota</taxon>
        <taxon>Bacilli</taxon>
        <taxon>Bacillales</taxon>
        <taxon>Fictibacillaceae</taxon>
        <taxon>Fictibacillus</taxon>
    </lineage>
</organism>
<evidence type="ECO:0000256" key="1">
    <source>
        <dbReference type="SAM" id="MobiDB-lite"/>
    </source>
</evidence>
<sequence length="107" mass="11985">MGQVRPRQRKAIGRLTAHPAESEQPGAEINHLLFFLFRSLLKDSCLKAFLKSMLLRLVDWSARGETPAGRVGQVRLLMAQSGRRLTARPAESEQPGAEINHPQIFLI</sequence>
<feature type="region of interest" description="Disordered" evidence="1">
    <location>
        <begin position="1"/>
        <end position="22"/>
    </location>
</feature>
<feature type="compositionally biased region" description="Basic residues" evidence="1">
    <location>
        <begin position="1"/>
        <end position="12"/>
    </location>
</feature>
<proteinExistence type="predicted"/>
<keyword evidence="3" id="KW-1185">Reference proteome</keyword>
<dbReference type="KEGG" id="far:ABE41_017705"/>
<accession>A0A1B1Z8U2</accession>
<protein>
    <submittedName>
        <fullName evidence="2">Uncharacterized protein</fullName>
    </submittedName>
</protein>
<evidence type="ECO:0000313" key="3">
    <source>
        <dbReference type="Proteomes" id="UP000077412"/>
    </source>
</evidence>
<dbReference type="AlphaFoldDB" id="A0A1B1Z8U2"/>
<dbReference type="Proteomes" id="UP000077412">
    <property type="component" value="Chromosome"/>
</dbReference>
<gene>
    <name evidence="2" type="ORF">ABE41_017705</name>
</gene>
<evidence type="ECO:0000313" key="2">
    <source>
        <dbReference type="EMBL" id="ANX13850.1"/>
    </source>
</evidence>